<proteinExistence type="predicted"/>
<organism evidence="1 2">
    <name type="scientific">Actinospica durhamensis</name>
    <dbReference type="NCBI Taxonomy" id="1508375"/>
    <lineage>
        <taxon>Bacteria</taxon>
        <taxon>Bacillati</taxon>
        <taxon>Actinomycetota</taxon>
        <taxon>Actinomycetes</taxon>
        <taxon>Catenulisporales</taxon>
        <taxon>Actinospicaceae</taxon>
        <taxon>Actinospica</taxon>
    </lineage>
</organism>
<accession>A0A941IVI9</accession>
<sequence>MSSTGNSASSAARPQGRVRLRRFAALAVPATLAGGALVVLTAQGVIAAQFSISGMPFTVTADQLTGTGLEQYGAIDNVASGSPNLTDTNGQELVFVSAIKSAELTNLCQSVSIGFANLVIRAGQGSTPVKATDLVVDSDTLTGDANFTNLSVDQDASTLNEIPGIAGPLGTFGQQADTVTIKNLRQDNWATTASSFTLPGLSISFSDNGC</sequence>
<protein>
    <submittedName>
        <fullName evidence="1">Cholesterol esterase</fullName>
    </submittedName>
</protein>
<dbReference type="Pfam" id="PF19741">
    <property type="entry name" value="DUF6230"/>
    <property type="match status" value="1"/>
</dbReference>
<dbReference type="AlphaFoldDB" id="A0A941IVI9"/>
<comment type="caution">
    <text evidence="1">The sequence shown here is derived from an EMBL/GenBank/DDBJ whole genome shotgun (WGS) entry which is preliminary data.</text>
</comment>
<keyword evidence="2" id="KW-1185">Reference proteome</keyword>
<evidence type="ECO:0000313" key="1">
    <source>
        <dbReference type="EMBL" id="MBR7837281.1"/>
    </source>
</evidence>
<evidence type="ECO:0000313" key="2">
    <source>
        <dbReference type="Proteomes" id="UP000675781"/>
    </source>
</evidence>
<dbReference type="RefSeq" id="WP_212531748.1">
    <property type="nucleotide sequence ID" value="NZ_JAGSOG010000193.1"/>
</dbReference>
<dbReference type="EMBL" id="JAGSOG010000193">
    <property type="protein sequence ID" value="MBR7837281.1"/>
    <property type="molecule type" value="Genomic_DNA"/>
</dbReference>
<dbReference type="InterPro" id="IPR046198">
    <property type="entry name" value="DUF6230"/>
</dbReference>
<dbReference type="Proteomes" id="UP000675781">
    <property type="component" value="Unassembled WGS sequence"/>
</dbReference>
<name>A0A941IVI9_9ACTN</name>
<gene>
    <name evidence="1" type="ORF">KDL01_28645</name>
</gene>
<reference evidence="1" key="1">
    <citation type="submission" date="2021-04" db="EMBL/GenBank/DDBJ databases">
        <title>Genome based classification of Actinospica acidithermotolerans sp. nov., an actinobacterium isolated from an Indonesian hot spring.</title>
        <authorList>
            <person name="Kusuma A.B."/>
            <person name="Putra K.E."/>
            <person name="Nafisah S."/>
            <person name="Loh J."/>
            <person name="Nouioui I."/>
            <person name="Goodfellow M."/>
        </authorList>
    </citation>
    <scope>NUCLEOTIDE SEQUENCE</scope>
    <source>
        <strain evidence="1">CSCA 57</strain>
    </source>
</reference>